<dbReference type="CDD" id="cd17908">
    <property type="entry name" value="FliM"/>
    <property type="match status" value="1"/>
</dbReference>
<evidence type="ECO:0000256" key="10">
    <source>
        <dbReference type="ARBA" id="ARBA00025044"/>
    </source>
</evidence>
<evidence type="ECO:0000256" key="1">
    <source>
        <dbReference type="ARBA" id="ARBA00004117"/>
    </source>
</evidence>
<dbReference type="PANTHER" id="PTHR30034">
    <property type="entry name" value="FLAGELLAR MOTOR SWITCH PROTEIN FLIM"/>
    <property type="match status" value="1"/>
</dbReference>
<evidence type="ECO:0000259" key="11">
    <source>
        <dbReference type="Pfam" id="PF01052"/>
    </source>
</evidence>
<name>A0A127M6S8_9GAMM</name>
<dbReference type="GO" id="GO:0009425">
    <property type="term" value="C:bacterial-type flagellum basal body"/>
    <property type="evidence" value="ECO:0007669"/>
    <property type="project" value="UniProtKB-SubCell"/>
</dbReference>
<comment type="subcellular location">
    <subcellularLocation>
        <location evidence="1">Bacterial flagellum basal body</location>
    </subcellularLocation>
    <subcellularLocation>
        <location evidence="2">Cell membrane</location>
        <topology evidence="2">Peripheral membrane protein</topology>
    </subcellularLocation>
</comment>
<evidence type="ECO:0000313" key="13">
    <source>
        <dbReference type="Proteomes" id="UP000074119"/>
    </source>
</evidence>
<dbReference type="Pfam" id="PF01052">
    <property type="entry name" value="FliMN_C"/>
    <property type="match status" value="1"/>
</dbReference>
<evidence type="ECO:0000256" key="9">
    <source>
        <dbReference type="ARBA" id="ARBA00023143"/>
    </source>
</evidence>
<dbReference type="GO" id="GO:0003774">
    <property type="term" value="F:cytoskeletal motor activity"/>
    <property type="evidence" value="ECO:0007669"/>
    <property type="project" value="InterPro"/>
</dbReference>
<keyword evidence="5" id="KW-1003">Cell membrane</keyword>
<dbReference type="Pfam" id="PF02154">
    <property type="entry name" value="FliM"/>
    <property type="match status" value="1"/>
</dbReference>
<feature type="domain" description="Flagellar motor switch protein FliN-like C-terminal" evidence="11">
    <location>
        <begin position="241"/>
        <end position="307"/>
    </location>
</feature>
<dbReference type="EMBL" id="CP014544">
    <property type="protein sequence ID" value="AMO68915.1"/>
    <property type="molecule type" value="Genomic_DNA"/>
</dbReference>
<protein>
    <recommendedName>
        <fullName evidence="4">Flagellar motor switch protein FliM</fullName>
    </recommendedName>
</protein>
<keyword evidence="6" id="KW-0145">Chemotaxis</keyword>
<organism evidence="12 13">
    <name type="scientific">Zhongshania aliphaticivorans</name>
    <dbReference type="NCBI Taxonomy" id="1470434"/>
    <lineage>
        <taxon>Bacteria</taxon>
        <taxon>Pseudomonadati</taxon>
        <taxon>Pseudomonadota</taxon>
        <taxon>Gammaproteobacteria</taxon>
        <taxon>Cellvibrionales</taxon>
        <taxon>Spongiibacteraceae</taxon>
        <taxon>Zhongshania</taxon>
    </lineage>
</organism>
<dbReference type="SUPFAM" id="SSF101801">
    <property type="entry name" value="Surface presentation of antigens (SPOA)"/>
    <property type="match status" value="1"/>
</dbReference>
<dbReference type="AlphaFoldDB" id="A0A127M6S8"/>
<dbReference type="PANTHER" id="PTHR30034:SF6">
    <property type="entry name" value="YOP PROTEINS TRANSLOCATION PROTEIN Q"/>
    <property type="match status" value="1"/>
</dbReference>
<dbReference type="GO" id="GO:0071978">
    <property type="term" value="P:bacterial-type flagellum-dependent swarming motility"/>
    <property type="evidence" value="ECO:0007669"/>
    <property type="project" value="TreeGrafter"/>
</dbReference>
<dbReference type="SUPFAM" id="SSF103039">
    <property type="entry name" value="CheC-like"/>
    <property type="match status" value="1"/>
</dbReference>
<gene>
    <name evidence="12" type="ORF">AZF00_11660</name>
</gene>
<dbReference type="GO" id="GO:0050918">
    <property type="term" value="P:positive chemotaxis"/>
    <property type="evidence" value="ECO:0007669"/>
    <property type="project" value="TreeGrafter"/>
</dbReference>
<dbReference type="InterPro" id="IPR036429">
    <property type="entry name" value="SpoA-like_sf"/>
</dbReference>
<accession>A0A127M6S8</accession>
<reference evidence="12 13" key="1">
    <citation type="submission" date="2015-12" db="EMBL/GenBank/DDBJ databases">
        <authorList>
            <person name="Shamseldin A."/>
            <person name="Moawad H."/>
            <person name="Abd El-Rahim W.M."/>
            <person name="Sadowsky M.J."/>
        </authorList>
    </citation>
    <scope>NUCLEOTIDE SEQUENCE [LARGE SCALE GENOMIC DNA]</scope>
    <source>
        <strain evidence="12 13">SM2</strain>
    </source>
</reference>
<sequence>MSDVLDPEELEALMAGEEDNGPGKGKYNLARQDYAVQRLIPALSLIQSQFANATKDRMQEFVAAVSSVQTDKITVMKFDEMVNTLSAPCSLSVVQGLPMSASLFLAFESELVFQLVDRYFGGSGASQQGDRETLSVSEFSFMEMLNTALLPDIASAWKSVIKTDPTIAAQYNDPRMLDTISEADSLVATRFTINIGDFVGGLWSIVPWSAIDAVRDSLGDPAQSKRKPSSDDWRDRLLEGLESAPIELVAVLAQTKLSLKKVAGLKVGDIIDLPSPDELILEVDGKPFMRGRFGSHQGNLAVKLEGPVPKKRPQR</sequence>
<evidence type="ECO:0000256" key="3">
    <source>
        <dbReference type="ARBA" id="ARBA00011049"/>
    </source>
</evidence>
<comment type="similarity">
    <text evidence="3">Belongs to the FliM family.</text>
</comment>
<dbReference type="KEGG" id="zal:AZF00_11660"/>
<comment type="function">
    <text evidence="10">FliM is one of three proteins (FliG, FliN, FliM) that forms the rotor-mounted switch complex (C ring), located at the base of the basal body. This complex interacts with the CheY and CheZ chemotaxis proteins, in addition to contacting components of the motor that determine the direction of flagellar rotation.</text>
</comment>
<proteinExistence type="inferred from homology"/>
<keyword evidence="9" id="KW-0975">Bacterial flagellum</keyword>
<dbReference type="InterPro" id="IPR001543">
    <property type="entry name" value="FliN-like_C"/>
</dbReference>
<dbReference type="InterPro" id="IPR001689">
    <property type="entry name" value="Flag_FliM"/>
</dbReference>
<evidence type="ECO:0000256" key="8">
    <source>
        <dbReference type="ARBA" id="ARBA00023136"/>
    </source>
</evidence>
<dbReference type="Gene3D" id="3.40.1550.10">
    <property type="entry name" value="CheC-like"/>
    <property type="match status" value="1"/>
</dbReference>
<keyword evidence="7" id="KW-0283">Flagellar rotation</keyword>
<evidence type="ECO:0000256" key="2">
    <source>
        <dbReference type="ARBA" id="ARBA00004202"/>
    </source>
</evidence>
<dbReference type="STRING" id="1470434.AZF00_11660"/>
<dbReference type="Gene3D" id="2.30.330.10">
    <property type="entry name" value="SpoA-like"/>
    <property type="match status" value="1"/>
</dbReference>
<dbReference type="Proteomes" id="UP000074119">
    <property type="component" value="Chromosome"/>
</dbReference>
<evidence type="ECO:0000256" key="7">
    <source>
        <dbReference type="ARBA" id="ARBA00022779"/>
    </source>
</evidence>
<dbReference type="InterPro" id="IPR028976">
    <property type="entry name" value="CheC-like_sf"/>
</dbReference>
<dbReference type="RefSeq" id="WP_008249178.1">
    <property type="nucleotide sequence ID" value="NZ_CP014544.1"/>
</dbReference>
<evidence type="ECO:0000256" key="6">
    <source>
        <dbReference type="ARBA" id="ARBA00022500"/>
    </source>
</evidence>
<dbReference type="GO" id="GO:0005886">
    <property type="term" value="C:plasma membrane"/>
    <property type="evidence" value="ECO:0007669"/>
    <property type="project" value="UniProtKB-SubCell"/>
</dbReference>
<dbReference type="PRINTS" id="PR00955">
    <property type="entry name" value="FLGMOTORFLIM"/>
</dbReference>
<keyword evidence="8" id="KW-0472">Membrane</keyword>
<evidence type="ECO:0000256" key="5">
    <source>
        <dbReference type="ARBA" id="ARBA00022475"/>
    </source>
</evidence>
<evidence type="ECO:0000256" key="4">
    <source>
        <dbReference type="ARBA" id="ARBA00021898"/>
    </source>
</evidence>
<evidence type="ECO:0000313" key="12">
    <source>
        <dbReference type="EMBL" id="AMO68915.1"/>
    </source>
</evidence>